<dbReference type="EMBL" id="CP133622">
    <property type="protein sequence ID" value="WMV54675.1"/>
    <property type="molecule type" value="Genomic_DNA"/>
</dbReference>
<accession>A0AAF0UYX6</accession>
<dbReference type="InterPro" id="IPR013103">
    <property type="entry name" value="RVT_2"/>
</dbReference>
<evidence type="ECO:0000256" key="1">
    <source>
        <dbReference type="ARBA" id="ARBA00004123"/>
    </source>
</evidence>
<evidence type="ECO:0000256" key="2">
    <source>
        <dbReference type="ARBA" id="ARBA00023242"/>
    </source>
</evidence>
<dbReference type="GO" id="GO:0006357">
    <property type="term" value="P:regulation of transcription by RNA polymerase II"/>
    <property type="evidence" value="ECO:0007669"/>
    <property type="project" value="TreeGrafter"/>
</dbReference>
<dbReference type="CDD" id="cd09272">
    <property type="entry name" value="RNase_HI_RT_Ty1"/>
    <property type="match status" value="1"/>
</dbReference>
<dbReference type="Pfam" id="PF16135">
    <property type="entry name" value="TDBD"/>
    <property type="match status" value="1"/>
</dbReference>
<keyword evidence="6" id="KW-1185">Reference proteome</keyword>
<dbReference type="Proteomes" id="UP001234989">
    <property type="component" value="Chromosome 11"/>
</dbReference>
<feature type="domain" description="Tify" evidence="4">
    <location>
        <begin position="38"/>
        <end position="87"/>
    </location>
</feature>
<dbReference type="PANTHER" id="PTHR46309:SF5">
    <property type="entry name" value="GNAT FAMILY ACETYLTRANSFERASE"/>
    <property type="match status" value="1"/>
</dbReference>
<dbReference type="InterPro" id="IPR042163">
    <property type="entry name" value="PHF12"/>
</dbReference>
<dbReference type="GO" id="GO:0003714">
    <property type="term" value="F:transcription corepressor activity"/>
    <property type="evidence" value="ECO:0007669"/>
    <property type="project" value="InterPro"/>
</dbReference>
<protein>
    <recommendedName>
        <fullName evidence="7">Reverse transcriptase Ty1/copia-type domain-containing protein</fullName>
    </recommendedName>
</protein>
<reference evidence="5" key="1">
    <citation type="submission" date="2023-08" db="EMBL/GenBank/DDBJ databases">
        <title>A de novo genome assembly of Solanum verrucosum Schlechtendal, a Mexican diploid species geographically isolated from the other diploid A-genome species in potato relatives.</title>
        <authorList>
            <person name="Hosaka K."/>
        </authorList>
    </citation>
    <scope>NUCLEOTIDE SEQUENCE</scope>
    <source>
        <tissue evidence="5">Young leaves</tissue>
    </source>
</reference>
<proteinExistence type="predicted"/>
<name>A0AAF0UYX6_SOLVR</name>
<gene>
    <name evidence="5" type="ORF">MTR67_048060</name>
</gene>
<evidence type="ECO:0000313" key="6">
    <source>
        <dbReference type="Proteomes" id="UP001234989"/>
    </source>
</evidence>
<dbReference type="GO" id="GO:0005634">
    <property type="term" value="C:nucleus"/>
    <property type="evidence" value="ECO:0007669"/>
    <property type="project" value="UniProtKB-SubCell"/>
</dbReference>
<dbReference type="Pfam" id="PF07727">
    <property type="entry name" value="RVT_2"/>
    <property type="match status" value="1"/>
</dbReference>
<keyword evidence="2" id="KW-0539">Nucleus</keyword>
<dbReference type="PANTHER" id="PTHR46309">
    <property type="entry name" value="PHD FINGER PROTEIN 12"/>
    <property type="match status" value="1"/>
</dbReference>
<organism evidence="5 6">
    <name type="scientific">Solanum verrucosum</name>
    <dbReference type="NCBI Taxonomy" id="315347"/>
    <lineage>
        <taxon>Eukaryota</taxon>
        <taxon>Viridiplantae</taxon>
        <taxon>Streptophyta</taxon>
        <taxon>Embryophyta</taxon>
        <taxon>Tracheophyta</taxon>
        <taxon>Spermatophyta</taxon>
        <taxon>Magnoliopsida</taxon>
        <taxon>eudicotyledons</taxon>
        <taxon>Gunneridae</taxon>
        <taxon>Pentapetalae</taxon>
        <taxon>asterids</taxon>
        <taxon>lamiids</taxon>
        <taxon>Solanales</taxon>
        <taxon>Solanaceae</taxon>
        <taxon>Solanoideae</taxon>
        <taxon>Solaneae</taxon>
        <taxon>Solanum</taxon>
    </lineage>
</organism>
<comment type="subcellular location">
    <subcellularLocation>
        <location evidence="1">Nucleus</location>
    </subcellularLocation>
</comment>
<evidence type="ECO:0000259" key="4">
    <source>
        <dbReference type="Pfam" id="PF16135"/>
    </source>
</evidence>
<feature type="domain" description="Reverse transcriptase Ty1/copia-type" evidence="3">
    <location>
        <begin position="254"/>
        <end position="344"/>
    </location>
</feature>
<evidence type="ECO:0008006" key="7">
    <source>
        <dbReference type="Google" id="ProtNLM"/>
    </source>
</evidence>
<evidence type="ECO:0000259" key="3">
    <source>
        <dbReference type="Pfam" id="PF07727"/>
    </source>
</evidence>
<evidence type="ECO:0000313" key="5">
    <source>
        <dbReference type="EMBL" id="WMV54675.1"/>
    </source>
</evidence>
<dbReference type="AlphaFoldDB" id="A0AAF0UYX6"/>
<dbReference type="InterPro" id="IPR032308">
    <property type="entry name" value="TDBD"/>
</dbReference>
<sequence length="426" mass="48998">MDKKQNRATILSWLIDCDVIQENAEVVVIEEETRKKMGKIKKEGILCSCCCTVFIIEDFYKHVGGTTSKHYEYILIAETCSSLLSSMVKAYFTNVGSDARTSHTRGYSIPLPSKIGESLCSKDRDTFNALCNFHFQNLIMPPRRALRRRPARRNIEEQWDVADRSRIPEFLRMNPPNFTGSSIKRDMKNTADLDEIEEVDSEDDELVAEPAVKSSQRTTWKHELFHPMGNLVFPLAYGMHTRSIERTIIGTRWVFRNKLDENGIITRNKSRLVVQVYADDIIFGATSDAICKDFSILMGSEFEMSMIGELKFFLGGTCICQEKYIKEMLKRFIMLEEKKIDTPMGASSKHDNDKASALNLAKNLLQHKRTKHISVKHPFLRDNVDKGNVIMKFGKAQDQVDNIFTKALRKDQFFKNRLRQGLLKQN</sequence>